<evidence type="ECO:0000313" key="1">
    <source>
        <dbReference type="EMBL" id="KAH6939651.1"/>
    </source>
</evidence>
<proteinExistence type="predicted"/>
<keyword evidence="2" id="KW-1185">Reference proteome</keyword>
<name>A0ACB7T0K2_HYAAI</name>
<comment type="caution">
    <text evidence="1">The sequence shown here is derived from an EMBL/GenBank/DDBJ whole genome shotgun (WGS) entry which is preliminary data.</text>
</comment>
<accession>A0ACB7T0K2</accession>
<organism evidence="1 2">
    <name type="scientific">Hyalomma asiaticum</name>
    <name type="common">Tick</name>
    <dbReference type="NCBI Taxonomy" id="266040"/>
    <lineage>
        <taxon>Eukaryota</taxon>
        <taxon>Metazoa</taxon>
        <taxon>Ecdysozoa</taxon>
        <taxon>Arthropoda</taxon>
        <taxon>Chelicerata</taxon>
        <taxon>Arachnida</taxon>
        <taxon>Acari</taxon>
        <taxon>Parasitiformes</taxon>
        <taxon>Ixodida</taxon>
        <taxon>Ixodoidea</taxon>
        <taxon>Ixodidae</taxon>
        <taxon>Hyalomminae</taxon>
        <taxon>Hyalomma</taxon>
    </lineage>
</organism>
<gene>
    <name evidence="1" type="ORF">HPB50_020284</name>
</gene>
<dbReference type="Proteomes" id="UP000821845">
    <property type="component" value="Chromosome 2"/>
</dbReference>
<sequence length="93" mass="10284">MPGYTVMWAGQDPRSDRSTIGIVVIVCRVPPTNHIPWCHRGKTNPNMWSKVEGLVMCVMHRGATIAVSVDMWLASALSVDSHNHGIISIHRVP</sequence>
<evidence type="ECO:0000313" key="2">
    <source>
        <dbReference type="Proteomes" id="UP000821845"/>
    </source>
</evidence>
<dbReference type="EMBL" id="CM023482">
    <property type="protein sequence ID" value="KAH6939651.1"/>
    <property type="molecule type" value="Genomic_DNA"/>
</dbReference>
<reference evidence="1" key="1">
    <citation type="submission" date="2020-05" db="EMBL/GenBank/DDBJ databases">
        <title>Large-scale comparative analyses of tick genomes elucidate their genetic diversity and vector capacities.</title>
        <authorList>
            <person name="Jia N."/>
            <person name="Wang J."/>
            <person name="Shi W."/>
            <person name="Du L."/>
            <person name="Sun Y."/>
            <person name="Zhan W."/>
            <person name="Jiang J."/>
            <person name="Wang Q."/>
            <person name="Zhang B."/>
            <person name="Ji P."/>
            <person name="Sakyi L.B."/>
            <person name="Cui X."/>
            <person name="Yuan T."/>
            <person name="Jiang B."/>
            <person name="Yang W."/>
            <person name="Lam T.T.-Y."/>
            <person name="Chang Q."/>
            <person name="Ding S."/>
            <person name="Wang X."/>
            <person name="Zhu J."/>
            <person name="Ruan X."/>
            <person name="Zhao L."/>
            <person name="Wei J."/>
            <person name="Que T."/>
            <person name="Du C."/>
            <person name="Cheng J."/>
            <person name="Dai P."/>
            <person name="Han X."/>
            <person name="Huang E."/>
            <person name="Gao Y."/>
            <person name="Liu J."/>
            <person name="Shao H."/>
            <person name="Ye R."/>
            <person name="Li L."/>
            <person name="Wei W."/>
            <person name="Wang X."/>
            <person name="Wang C."/>
            <person name="Yang T."/>
            <person name="Huo Q."/>
            <person name="Li W."/>
            <person name="Guo W."/>
            <person name="Chen H."/>
            <person name="Zhou L."/>
            <person name="Ni X."/>
            <person name="Tian J."/>
            <person name="Zhou Y."/>
            <person name="Sheng Y."/>
            <person name="Liu T."/>
            <person name="Pan Y."/>
            <person name="Xia L."/>
            <person name="Li J."/>
            <person name="Zhao F."/>
            <person name="Cao W."/>
        </authorList>
    </citation>
    <scope>NUCLEOTIDE SEQUENCE</scope>
    <source>
        <strain evidence="1">Hyas-2018</strain>
    </source>
</reference>
<protein>
    <submittedName>
        <fullName evidence="1">Uncharacterized protein</fullName>
    </submittedName>
</protein>